<reference evidence="10" key="1">
    <citation type="journal article" date="2005" name="Environ. Microbiol.">
        <title>Genetic and functional properties of uncultivated thermophilic crenarchaeotes from a subsurface gold mine as revealed by analysis of genome fragments.</title>
        <authorList>
            <person name="Nunoura T."/>
            <person name="Hirayama H."/>
            <person name="Takami H."/>
            <person name="Oida H."/>
            <person name="Nishi S."/>
            <person name="Shimamura S."/>
            <person name="Suzuki Y."/>
            <person name="Inagaki F."/>
            <person name="Takai K."/>
            <person name="Nealson K.H."/>
            <person name="Horikoshi K."/>
        </authorList>
    </citation>
    <scope>NUCLEOTIDE SEQUENCE</scope>
</reference>
<keyword evidence="3 8" id="KW-0540">Nuclease</keyword>
<name>H5SRC1_ACEAU</name>
<dbReference type="GO" id="GO:0016787">
    <property type="term" value="F:hydrolase activity"/>
    <property type="evidence" value="ECO:0007669"/>
    <property type="project" value="UniProtKB-KW"/>
</dbReference>
<feature type="binding site" evidence="8">
    <location>
        <position position="7"/>
    </location>
    <ligand>
        <name>Mg(2+)</name>
        <dbReference type="ChEBI" id="CHEBI:18420"/>
    </ligand>
</feature>
<dbReference type="Gene3D" id="3.40.50.1010">
    <property type="entry name" value="5'-nuclease"/>
    <property type="match status" value="1"/>
</dbReference>
<keyword evidence="4 8" id="KW-0479">Metal-binding</keyword>
<dbReference type="PANTHER" id="PTHR33653:SF1">
    <property type="entry name" value="RIBONUCLEASE VAPC2"/>
    <property type="match status" value="1"/>
</dbReference>
<evidence type="ECO:0000256" key="8">
    <source>
        <dbReference type="HAMAP-Rule" id="MF_00265"/>
    </source>
</evidence>
<comment type="function">
    <text evidence="8">Toxic component of a toxin-antitoxin (TA) system. An RNase.</text>
</comment>
<comment type="cofactor">
    <cofactor evidence="1 8">
        <name>Mg(2+)</name>
        <dbReference type="ChEBI" id="CHEBI:18420"/>
    </cofactor>
</comment>
<evidence type="ECO:0000256" key="3">
    <source>
        <dbReference type="ARBA" id="ARBA00022722"/>
    </source>
</evidence>
<accession>H5SRC1</accession>
<dbReference type="AlphaFoldDB" id="H5SRC1"/>
<comment type="similarity">
    <text evidence="7 8">Belongs to the PINc/VapC protein family.</text>
</comment>
<evidence type="ECO:0000256" key="1">
    <source>
        <dbReference type="ARBA" id="ARBA00001946"/>
    </source>
</evidence>
<sequence>MAHLLIDTDVLIDHLRGLEQAERFLRERRESGDLLYSSVITHAELLAGARPSEERLLRALLGSLQVVIIDGAVAEQAGLYCRQYRKSHGLLLPDALIAASAKSIDAVLVTLNAKHFPMKDITVLVPYRR</sequence>
<dbReference type="InterPro" id="IPR002716">
    <property type="entry name" value="PIN_dom"/>
</dbReference>
<dbReference type="InterPro" id="IPR022907">
    <property type="entry name" value="VapC_family"/>
</dbReference>
<keyword evidence="6 8" id="KW-0460">Magnesium</keyword>
<feature type="domain" description="PIN" evidence="9">
    <location>
        <begin position="5"/>
        <end position="114"/>
    </location>
</feature>
<keyword evidence="2 8" id="KW-1277">Toxin-antitoxin system</keyword>
<dbReference type="CDD" id="cd18741">
    <property type="entry name" value="PIN_VapC4-5_FitB-like"/>
    <property type="match status" value="1"/>
</dbReference>
<dbReference type="GO" id="GO:0004540">
    <property type="term" value="F:RNA nuclease activity"/>
    <property type="evidence" value="ECO:0007669"/>
    <property type="project" value="InterPro"/>
</dbReference>
<keyword evidence="8" id="KW-0800">Toxin</keyword>
<dbReference type="EC" id="3.1.-.-" evidence="8"/>
<proteinExistence type="inferred from homology"/>
<evidence type="ECO:0000256" key="2">
    <source>
        <dbReference type="ARBA" id="ARBA00022649"/>
    </source>
</evidence>
<keyword evidence="5 8" id="KW-0378">Hydrolase</keyword>
<protein>
    <recommendedName>
        <fullName evidence="8">Ribonuclease VapC</fullName>
        <shortName evidence="8">RNase VapC</shortName>
        <ecNumber evidence="8">3.1.-.-</ecNumber>
    </recommendedName>
    <alternativeName>
        <fullName evidence="8">Toxin VapC</fullName>
    </alternativeName>
</protein>
<evidence type="ECO:0000313" key="10">
    <source>
        <dbReference type="EMBL" id="BAL58638.1"/>
    </source>
</evidence>
<evidence type="ECO:0000256" key="6">
    <source>
        <dbReference type="ARBA" id="ARBA00022842"/>
    </source>
</evidence>
<organism evidence="10">
    <name type="scientific">Acetithermum autotrophicum</name>
    <dbReference type="NCBI Taxonomy" id="1446466"/>
    <lineage>
        <taxon>Bacteria</taxon>
        <taxon>Candidatus Bipolaricaulota</taxon>
        <taxon>Candidatus Acetithermum</taxon>
    </lineage>
</organism>
<dbReference type="Pfam" id="PF01850">
    <property type="entry name" value="PIN"/>
    <property type="match status" value="1"/>
</dbReference>
<dbReference type="HAMAP" id="MF_00265">
    <property type="entry name" value="VapC_Nob1"/>
    <property type="match status" value="1"/>
</dbReference>
<dbReference type="GO" id="GO:0090729">
    <property type="term" value="F:toxin activity"/>
    <property type="evidence" value="ECO:0007669"/>
    <property type="project" value="UniProtKB-KW"/>
</dbReference>
<dbReference type="PANTHER" id="PTHR33653">
    <property type="entry name" value="RIBONUCLEASE VAPC2"/>
    <property type="match status" value="1"/>
</dbReference>
<feature type="binding site" evidence="8">
    <location>
        <position position="94"/>
    </location>
    <ligand>
        <name>Mg(2+)</name>
        <dbReference type="ChEBI" id="CHEBI:18420"/>
    </ligand>
</feature>
<dbReference type="InterPro" id="IPR029060">
    <property type="entry name" value="PIN-like_dom_sf"/>
</dbReference>
<reference evidence="10" key="2">
    <citation type="journal article" date="2012" name="PLoS ONE">
        <title>A Deeply Branching Thermophilic Bacterium with an Ancient Acetyl-CoA Pathway Dominates a Subsurface Ecosystem.</title>
        <authorList>
            <person name="Takami H."/>
            <person name="Noguchi H."/>
            <person name="Takaki Y."/>
            <person name="Uchiyama I."/>
            <person name="Toyoda A."/>
            <person name="Nishi S."/>
            <person name="Chee G.-J."/>
            <person name="Arai W."/>
            <person name="Nunoura T."/>
            <person name="Itoh T."/>
            <person name="Hattori M."/>
            <person name="Takai K."/>
        </authorList>
    </citation>
    <scope>NUCLEOTIDE SEQUENCE</scope>
</reference>
<dbReference type="GO" id="GO:0000287">
    <property type="term" value="F:magnesium ion binding"/>
    <property type="evidence" value="ECO:0007669"/>
    <property type="project" value="UniProtKB-UniRule"/>
</dbReference>
<evidence type="ECO:0000256" key="5">
    <source>
        <dbReference type="ARBA" id="ARBA00022801"/>
    </source>
</evidence>
<evidence type="ECO:0000259" key="9">
    <source>
        <dbReference type="Pfam" id="PF01850"/>
    </source>
</evidence>
<dbReference type="InterPro" id="IPR050556">
    <property type="entry name" value="Type_II_TA_system_RNase"/>
</dbReference>
<evidence type="ECO:0000256" key="4">
    <source>
        <dbReference type="ARBA" id="ARBA00022723"/>
    </source>
</evidence>
<evidence type="ECO:0000256" key="7">
    <source>
        <dbReference type="ARBA" id="ARBA00038093"/>
    </source>
</evidence>
<dbReference type="SUPFAM" id="SSF88723">
    <property type="entry name" value="PIN domain-like"/>
    <property type="match status" value="1"/>
</dbReference>
<dbReference type="EMBL" id="AP011801">
    <property type="protein sequence ID" value="BAL58638.1"/>
    <property type="molecule type" value="Genomic_DNA"/>
</dbReference>
<gene>
    <name evidence="8" type="primary">vapC</name>
    <name evidence="10" type="ORF">HGMM_OP2C186</name>
</gene>